<accession>A0A323UW73</accession>
<proteinExistence type="predicted"/>
<keyword evidence="2" id="KW-1185">Reference proteome</keyword>
<name>A0A323UW73_9RHOO</name>
<gene>
    <name evidence="1" type="ORF">DNK49_08635</name>
</gene>
<protein>
    <submittedName>
        <fullName evidence="1">Glycosyltransferase</fullName>
    </submittedName>
</protein>
<keyword evidence="1" id="KW-0808">Transferase</keyword>
<dbReference type="InterPro" id="IPR018641">
    <property type="entry name" value="Trfase_1_rSAM/seldom-assoc"/>
</dbReference>
<organism evidence="1 2">
    <name type="scientific">Parazoarcus communis SWub3 = DSM 12120</name>
    <dbReference type="NCBI Taxonomy" id="1121029"/>
    <lineage>
        <taxon>Bacteria</taxon>
        <taxon>Pseudomonadati</taxon>
        <taxon>Pseudomonadota</taxon>
        <taxon>Betaproteobacteria</taxon>
        <taxon>Rhodocyclales</taxon>
        <taxon>Zoogloeaceae</taxon>
        <taxon>Parazoarcus</taxon>
    </lineage>
</organism>
<evidence type="ECO:0000313" key="2">
    <source>
        <dbReference type="Proteomes" id="UP000248259"/>
    </source>
</evidence>
<dbReference type="GO" id="GO:0016740">
    <property type="term" value="F:transferase activity"/>
    <property type="evidence" value="ECO:0007669"/>
    <property type="project" value="UniProtKB-KW"/>
</dbReference>
<evidence type="ECO:0000313" key="1">
    <source>
        <dbReference type="EMBL" id="PZA16724.1"/>
    </source>
</evidence>
<dbReference type="NCBIfam" id="TIGR04282">
    <property type="entry name" value="glyco_like_cofC"/>
    <property type="match status" value="1"/>
</dbReference>
<dbReference type="OrthoDB" id="9798250at2"/>
<dbReference type="Proteomes" id="UP000248259">
    <property type="component" value="Unassembled WGS sequence"/>
</dbReference>
<dbReference type="PANTHER" id="PTHR36529">
    <property type="entry name" value="SLL1095 PROTEIN"/>
    <property type="match status" value="1"/>
</dbReference>
<dbReference type="EMBL" id="QKOE01000005">
    <property type="protein sequence ID" value="PZA16724.1"/>
    <property type="molecule type" value="Genomic_DNA"/>
</dbReference>
<dbReference type="InterPro" id="IPR029044">
    <property type="entry name" value="Nucleotide-diphossugar_trans"/>
</dbReference>
<dbReference type="PANTHER" id="PTHR36529:SF1">
    <property type="entry name" value="GLYCOSYLTRANSFERASE"/>
    <property type="match status" value="1"/>
</dbReference>
<sequence length="222" mass="23735">MPHRDEASVSRVGIAILAKAPIPGLAKTRLIPRLGAEGAALLQHWLLQRTLSTAIMADIGPVTLWCAPDEKHPAFAACRTERPTALKAQPEGDLGKRMLTALQASTSPQGTLVIGTDCAVLTPALLRHAARSLMTHDAVVVPAEDGGYVLIGMREAHAGVFENVAWSTATVMAETRQRFSTLGWSVDELPACWDVDLAADFDRLCRHDPAVARYLLGNGAST</sequence>
<dbReference type="SUPFAM" id="SSF53448">
    <property type="entry name" value="Nucleotide-diphospho-sugar transferases"/>
    <property type="match status" value="1"/>
</dbReference>
<reference evidence="1 2" key="1">
    <citation type="submission" date="2018-06" db="EMBL/GenBank/DDBJ databases">
        <title>Azoarcus communis strain SWub3 genome.</title>
        <authorList>
            <person name="Zorraquino Salvo V."/>
            <person name="Toubiana D."/>
            <person name="Blumwald E."/>
        </authorList>
    </citation>
    <scope>NUCLEOTIDE SEQUENCE [LARGE SCALE GENOMIC DNA]</scope>
    <source>
        <strain evidence="1 2">SWub3</strain>
    </source>
</reference>
<comment type="caution">
    <text evidence="1">The sequence shown here is derived from an EMBL/GenBank/DDBJ whole genome shotgun (WGS) entry which is preliminary data.</text>
</comment>
<dbReference type="AlphaFoldDB" id="A0A323UW73"/>
<dbReference type="Pfam" id="PF09837">
    <property type="entry name" value="DUF2064"/>
    <property type="match status" value="1"/>
</dbReference>
<dbReference type="Gene3D" id="3.90.550.10">
    <property type="entry name" value="Spore Coat Polysaccharide Biosynthesis Protein SpsA, Chain A"/>
    <property type="match status" value="1"/>
</dbReference>